<dbReference type="GO" id="GO:0003968">
    <property type="term" value="F:RNA-directed RNA polymerase activity"/>
    <property type="evidence" value="ECO:0007669"/>
    <property type="project" value="UniProtKB-KW"/>
</dbReference>
<name>A0A8D6BJK3_9VIRU</name>
<dbReference type="InterPro" id="IPR007099">
    <property type="entry name" value="RNA-dir_pol_NSvirus"/>
</dbReference>
<protein>
    <recommendedName>
        <fullName evidence="2">RNA-directed RNA polymerase L</fullName>
        <ecNumber evidence="1">2.7.7.48</ecNumber>
    </recommendedName>
    <alternativeName>
        <fullName evidence="4">Large structural protein</fullName>
    </alternativeName>
    <alternativeName>
        <fullName evidence="6">Replicase</fullName>
    </alternativeName>
    <alternativeName>
        <fullName evidence="5">Transcriptase</fullName>
    </alternativeName>
</protein>
<evidence type="ECO:0000256" key="3">
    <source>
        <dbReference type="ARBA" id="ARBA00022679"/>
    </source>
</evidence>
<feature type="domain" description="RdRp catalytic" evidence="7">
    <location>
        <begin position="927"/>
        <end position="1122"/>
    </location>
</feature>
<dbReference type="EC" id="2.7.7.48" evidence="1"/>
<keyword evidence="8" id="KW-0696">RNA-directed RNA polymerase</keyword>
<evidence type="ECO:0000313" key="8">
    <source>
        <dbReference type="EMBL" id="BCX80290.1"/>
    </source>
</evidence>
<evidence type="ECO:0000259" key="7">
    <source>
        <dbReference type="PROSITE" id="PS50525"/>
    </source>
</evidence>
<dbReference type="GO" id="GO:0006351">
    <property type="term" value="P:DNA-templated transcription"/>
    <property type="evidence" value="ECO:0007669"/>
    <property type="project" value="InterPro"/>
</dbReference>
<evidence type="ECO:0000256" key="6">
    <source>
        <dbReference type="ARBA" id="ARBA00031012"/>
    </source>
</evidence>
<dbReference type="GO" id="GO:0039694">
    <property type="term" value="P:viral RNA genome replication"/>
    <property type="evidence" value="ECO:0007669"/>
    <property type="project" value="InterPro"/>
</dbReference>
<dbReference type="EMBL" id="LC636073">
    <property type="protein sequence ID" value="BCX80290.1"/>
    <property type="molecule type" value="Genomic_RNA"/>
</dbReference>
<keyword evidence="8" id="KW-0548">Nucleotidyltransferase</keyword>
<keyword evidence="3" id="KW-0808">Transferase</keyword>
<gene>
    <name evidence="8" type="primary">RdRp</name>
</gene>
<evidence type="ECO:0000256" key="1">
    <source>
        <dbReference type="ARBA" id="ARBA00012494"/>
    </source>
</evidence>
<proteinExistence type="predicted"/>
<reference evidence="8" key="1">
    <citation type="submission" date="2021-06" db="EMBL/GenBank/DDBJ databases">
        <title>First report of watermelon crinkle leaf-associated virus 1 and 2 infecting watermelon (Citrullus lanatus) plants in Brazil.</title>
        <authorList>
            <person name="Nagata T."/>
            <person name="Maeda M.H.K."/>
            <person name="Gilbertson R."/>
            <person name="Souza J.O."/>
        </authorList>
    </citation>
    <scope>NUCLEOTIDE SEQUENCE</scope>
    <source>
        <strain evidence="8">Ju-01-WCLaV2</strain>
    </source>
</reference>
<organism evidence="8">
    <name type="scientific">Watermelon crinkle leaf-associated virus 2</name>
    <dbReference type="NCBI Taxonomy" id="2034157"/>
    <lineage>
        <taxon>Viruses</taxon>
        <taxon>Riboviria</taxon>
        <taxon>Orthornavirae</taxon>
        <taxon>Negarnaviricota</taxon>
        <taxon>Polyploviricotina</taxon>
        <taxon>Bunyaviricetes</taxon>
        <taxon>Hareavirales</taxon>
        <taxon>Phenuiviridae</taxon>
        <taxon>Coguvirus</taxon>
        <taxon>Coguvirus henanense</taxon>
    </lineage>
</organism>
<sequence>MPIRIDSNFSIGSLYAEKIEPTLFLCSEFPEPLYEINFKGSVFSVKVNGRNVNIDVSSENLRKIRHEMICNVLTFESDRALRTIGVLGEEGDLSPDFISYEDKAVIEVGSSFISEMFALRNSFNGKMVKYSYLLEPLNYELYVIIVSPSRIYTNMKLSQDIVNALCYRMRIGLALESVIKDVLGSDIFSDDLTADEAIVKDVFRGLKIECPYKKDFDIDEIKSIAEKPSNEDFKHTGEVLRDSLERSTQPSRETKLELKNYLSKFDTTSKTSNKRVTNIPMVLPFEQFKEDDIPAELDPESAENMPKYLKKIWFSAKEVKIVKIDIDEQIEEAMGEREFIRHRVQKNSAFNVSDLNDDDKVEAAKTGLWAKKLKTSSEIMDKELEDRKSFHPTLTDTSDIKKFINTPLMRTRRQSAIPKPILKLMRVGKSVWSKKTPLSLTILEKVTSTDIVWFSQMVSDIMTEVCYTYKYWIKRSDFYLKTCKDIKLLVRCTGDHVFVAYAFPSSRFKIIDTGRIGPGLFVSNNYIFTDFCSYNEPTIEHFVKCGPYMSAIICHMLSHLEMSLEFIDLVDKVLNQHVNTILLLYLCNKTDCEELITSQRYLTMGLFEELDPNPYRFCERLPEVVRSRLTCFFIKKTIEHIEYYAENVILKIPNKENFEYDVKYTGLLSLFGDYEPTLKQKINEFYFGYVVSKERGRGSDRNFKIMKKIVQEEYRYRDTVINTFEASLDPKIHVSNPIVIRVFIHIFKTILRSYLGQDYEKVIKNEIVKAMAMASFEDLATLKVAARTYNSSIVVPTVNEEMSTAAIRKLYESANPGEKGRRPRVMEALSQLVQECETATSRVIRHPVELLPYCLEDISKRGYWDSDIFPKAQHGGDREIHVLEIKMRIIQFFTESMSKTLCRLCPSDTLTHPYEKESFVNKHYSHSQLSLGDQFFTLGKSADATKWCQRNDSSKFAAVVSPLLPEEFRDFFIYVMYLWKEKRISFPIQFAANFQSNRNTKSNPIYSRMKKEFFNGSGIFEQQQSNKMMIRSGMMQGILHYTSSITHAVIQEVMKKIQVDYLKRRKVDSYITVVQGSDDSAELLSIKGEPSKTKLRLATTMLHWKENISKQFSIYTSRAKSAIGTLDLVEYNSEWMIRSNVIKPTFRWVSACLETTVTERFIDRIRINYNVSSQVLEGGGKVLEVACLQLCQSWLHYLLLGLHTSSLSNLVSTQLSECYDPSLGFYPLDSDYCAGITGVEFQMFKLFKSTVYGVGLSYSGVHDPGVFINDDEIPDMSMGKSLRSVRVKFSDMKLWRDQMRRMDVPELSQILEKVEENPFLIYVRHRTWEESKYSIYLKMFQPGVKESLSRHAATARVMAASAYMISRPCVNLYTNNGPVSLSLLQALFFSKFSLEDKTKLKVEDVFTHSAEYGEVLNYIDELEERSTLVIAKFRTKTKQRIAVFERSIDDVPLIDLCKKKWFNLGKLPLSRRQFETFWQEAKVRYPFIKDSRQETKELLNMNELELKNFLESMTTKPRKIVLLDTSAKSSSLFSSITRIFWNGVKIVIPGRSDEEESSYSLRSKIFSVLTSWLDDSLKKQKLKTLIKDSTLLSKKIVPSRVKMIRVIHRWLNGVDKGAIVRYIAEERLGSVGFFTVRQKGWGKTRSGYGEWRGKCLDTSVVIRMNGNHCTEIELDRLTNLRTLGPLLLELITSFSLTPVDKVENSDHWLTPSGKLLGGSGKHNFIPVNVNSNLKVDIIDQLSDYEWNWDILDNRVRLIAEVSEGQKITIISDNFTCRDWDPELKIDDDLLLKYWSSGKPIPLETIEGELKSVVKPLPGSIMRAIRQKHTIKTANNWNLGKFIDVVNTMLVREILPPPELEESSSDYLDYDIDALIYEMNVESVNDDSWFKEDIFQEEEEFSMDLFECDNVFDENLDTRLQLFSQNFPVDPFIASDKKTMSSSNLSLDNLNLLARIVLDVKTFRDAVKKFKANVHLTTGGLLGLLLSFFCSRCCLDVPGDMDEEMSNLNIESLELADRLVKNEITETPEEIEDMIKNLETTIEVSPRNVQKKLRTILNRYKAAKQYLKETKMNDGDLESYSVRSIVNIIKLKLKQDDIEPSDPVFLVKNHTKLPTDIYIDLLRSEMDAVIDKRLTEGLLTQYEHSTYRESVKKPYISSLFLDVVSWIFDLKIKLQGYETGGNIELDLNELVYLSNSEDS</sequence>
<dbReference type="InterPro" id="IPR007322">
    <property type="entry name" value="RNA_pol_bunyavir"/>
</dbReference>
<evidence type="ECO:0000256" key="4">
    <source>
        <dbReference type="ARBA" id="ARBA00030285"/>
    </source>
</evidence>
<evidence type="ECO:0000256" key="5">
    <source>
        <dbReference type="ARBA" id="ARBA00030436"/>
    </source>
</evidence>
<dbReference type="Pfam" id="PF04196">
    <property type="entry name" value="Bunya_RdRp"/>
    <property type="match status" value="1"/>
</dbReference>
<accession>A0A8D6BJK3</accession>
<evidence type="ECO:0000256" key="2">
    <source>
        <dbReference type="ARBA" id="ARBA00018602"/>
    </source>
</evidence>
<dbReference type="PROSITE" id="PS50525">
    <property type="entry name" value="RDRP_SSRNA_NEG_SEG"/>
    <property type="match status" value="1"/>
</dbReference>